<gene>
    <name evidence="2" type="ORF">IGC_04516</name>
</gene>
<keyword evidence="1" id="KW-1133">Transmembrane helix</keyword>
<feature type="transmembrane region" description="Helical" evidence="1">
    <location>
        <begin position="6"/>
        <end position="24"/>
    </location>
</feature>
<comment type="caution">
    <text evidence="2">The sequence shown here is derived from an EMBL/GenBank/DDBJ whole genome shotgun (WGS) entry which is preliminary data.</text>
</comment>
<dbReference type="PATRIC" id="fig|1053206.3.peg.4612"/>
<evidence type="ECO:0000313" key="2">
    <source>
        <dbReference type="EMBL" id="EJQ75865.1"/>
    </source>
</evidence>
<name>J8DI73_BACCE</name>
<organism evidence="2 3">
    <name type="scientific">Bacillus cereus HuA4-10</name>
    <dbReference type="NCBI Taxonomy" id="1053206"/>
    <lineage>
        <taxon>Bacteria</taxon>
        <taxon>Bacillati</taxon>
        <taxon>Bacillota</taxon>
        <taxon>Bacilli</taxon>
        <taxon>Bacillales</taxon>
        <taxon>Bacillaceae</taxon>
        <taxon>Bacillus</taxon>
        <taxon>Bacillus cereus group</taxon>
    </lineage>
</organism>
<reference evidence="2 3" key="1">
    <citation type="submission" date="2012-04" db="EMBL/GenBank/DDBJ databases">
        <title>The Genome Sequence of Bacillus cereus HuA4-10.</title>
        <authorList>
            <consortium name="The Broad Institute Genome Sequencing Platform"/>
            <consortium name="The Broad Institute Genome Sequencing Center for Infectious Disease"/>
            <person name="Feldgarden M."/>
            <person name="Van der Auwera G.A."/>
            <person name="Mahillon J."/>
            <person name="Duprez V."/>
            <person name="Timmery S."/>
            <person name="Mattelet C."/>
            <person name="Dierick K."/>
            <person name="Sun M."/>
            <person name="Yu Z."/>
            <person name="Zhu L."/>
            <person name="Hu X."/>
            <person name="Shank E.B."/>
            <person name="Swiecicka I."/>
            <person name="Hansen B.M."/>
            <person name="Andrup L."/>
            <person name="Young S.K."/>
            <person name="Zeng Q."/>
            <person name="Gargeya S."/>
            <person name="Fitzgerald M."/>
            <person name="Haas B."/>
            <person name="Abouelleil A."/>
            <person name="Alvarado L."/>
            <person name="Arachchi H.M."/>
            <person name="Berlin A."/>
            <person name="Chapman S.B."/>
            <person name="Goldberg J."/>
            <person name="Griggs A."/>
            <person name="Gujja S."/>
            <person name="Hansen M."/>
            <person name="Howarth C."/>
            <person name="Imamovic A."/>
            <person name="Larimer J."/>
            <person name="McCowen C."/>
            <person name="Montmayeur A."/>
            <person name="Murphy C."/>
            <person name="Neiman D."/>
            <person name="Pearson M."/>
            <person name="Priest M."/>
            <person name="Roberts A."/>
            <person name="Saif S."/>
            <person name="Shea T."/>
            <person name="Sisk P."/>
            <person name="Sykes S."/>
            <person name="Wortman J."/>
            <person name="Nusbaum C."/>
            <person name="Birren B."/>
        </authorList>
    </citation>
    <scope>NUCLEOTIDE SEQUENCE [LARGE SCALE GENOMIC DNA]</scope>
    <source>
        <strain evidence="2 3">HuA4-10</strain>
    </source>
</reference>
<evidence type="ECO:0000256" key="1">
    <source>
        <dbReference type="SAM" id="Phobius"/>
    </source>
</evidence>
<proteinExistence type="predicted"/>
<protein>
    <submittedName>
        <fullName evidence="2">Uncharacterized protein</fullName>
    </submittedName>
</protein>
<keyword evidence="1" id="KW-0472">Membrane</keyword>
<dbReference type="HOGENOM" id="CLU_145856_0_0_9"/>
<evidence type="ECO:0000313" key="3">
    <source>
        <dbReference type="Proteomes" id="UP000006977"/>
    </source>
</evidence>
<accession>J8DI73</accession>
<feature type="transmembrane region" description="Helical" evidence="1">
    <location>
        <begin position="75"/>
        <end position="95"/>
    </location>
</feature>
<feature type="transmembrane region" description="Helical" evidence="1">
    <location>
        <begin position="45"/>
        <end position="63"/>
    </location>
</feature>
<feature type="transmembrane region" description="Helical" evidence="1">
    <location>
        <begin position="126"/>
        <end position="146"/>
    </location>
</feature>
<dbReference type="AlphaFoldDB" id="J8DI73"/>
<dbReference type="EMBL" id="AHEA01000033">
    <property type="protein sequence ID" value="EJQ75865.1"/>
    <property type="molecule type" value="Genomic_DNA"/>
</dbReference>
<keyword evidence="1" id="KW-0812">Transmembrane</keyword>
<dbReference type="Proteomes" id="UP000006977">
    <property type="component" value="Unassembled WGS sequence"/>
</dbReference>
<sequence>MPLLVKLLLNLLFVGMSLSIALLWTKIEKYLNKTIFKNINKNLKVVILTFATILLELIVILQVSTYFQGPVIDSFFVGSLLLLCCVWLHPYLMVADQNISKVEEKYFSGGVDLGPIKVFRPTFTPFNIGTLILSTVSIIASVVYYLPYFL</sequence>
<dbReference type="RefSeq" id="WP_002150170.1">
    <property type="nucleotide sequence ID" value="NZ_JH792148.1"/>
</dbReference>